<dbReference type="InterPro" id="IPR049492">
    <property type="entry name" value="BD-FAE-like_dom"/>
</dbReference>
<protein>
    <recommendedName>
        <fullName evidence="2">BD-FAE-like domain-containing protein</fullName>
    </recommendedName>
</protein>
<dbReference type="AlphaFoldDB" id="A0A8H7C7B4"/>
<reference evidence="3 4" key="1">
    <citation type="journal article" name="Sci. Rep.">
        <title>Telomere-to-telomere assembled and centromere annotated genomes of the two main subspecies of the button mushroom Agaricus bisporus reveal especially polymorphic chromosome ends.</title>
        <authorList>
            <person name="Sonnenberg A.S.M."/>
            <person name="Sedaghat-Telgerd N."/>
            <person name="Lavrijssen B."/>
            <person name="Ohm R.A."/>
            <person name="Hendrickx P.M."/>
            <person name="Scholtmeijer K."/>
            <person name="Baars J.J.P."/>
            <person name="van Peer A."/>
        </authorList>
    </citation>
    <scope>NUCLEOTIDE SEQUENCE [LARGE SCALE GENOMIC DNA]</scope>
    <source>
        <strain evidence="3 4">H119_p4</strain>
    </source>
</reference>
<evidence type="ECO:0000313" key="4">
    <source>
        <dbReference type="Proteomes" id="UP000629468"/>
    </source>
</evidence>
<evidence type="ECO:0000256" key="1">
    <source>
        <dbReference type="ARBA" id="ARBA00022801"/>
    </source>
</evidence>
<evidence type="ECO:0000313" key="3">
    <source>
        <dbReference type="EMBL" id="KAF7768414.1"/>
    </source>
</evidence>
<dbReference type="PANTHER" id="PTHR48081:SF3">
    <property type="entry name" value="ALPHA_BETA HYDROLASE FOLD-3 DOMAIN-CONTAINING PROTEIN"/>
    <property type="match status" value="1"/>
</dbReference>
<dbReference type="EMBL" id="JABXXO010000010">
    <property type="protein sequence ID" value="KAF7768414.1"/>
    <property type="molecule type" value="Genomic_DNA"/>
</dbReference>
<name>A0A8H7C7B4_AGABI</name>
<dbReference type="InterPro" id="IPR029058">
    <property type="entry name" value="AB_hydrolase_fold"/>
</dbReference>
<dbReference type="InterPro" id="IPR050300">
    <property type="entry name" value="GDXG_lipolytic_enzyme"/>
</dbReference>
<accession>A0A8H7C7B4</accession>
<dbReference type="SUPFAM" id="SSF53474">
    <property type="entry name" value="alpha/beta-Hydrolases"/>
    <property type="match status" value="1"/>
</dbReference>
<comment type="caution">
    <text evidence="3">The sequence shown here is derived from an EMBL/GenBank/DDBJ whole genome shotgun (WGS) entry which is preliminary data.</text>
</comment>
<organism evidence="3 4">
    <name type="scientific">Agaricus bisporus var. burnettii</name>
    <dbReference type="NCBI Taxonomy" id="192524"/>
    <lineage>
        <taxon>Eukaryota</taxon>
        <taxon>Fungi</taxon>
        <taxon>Dikarya</taxon>
        <taxon>Basidiomycota</taxon>
        <taxon>Agaricomycotina</taxon>
        <taxon>Agaricomycetes</taxon>
        <taxon>Agaricomycetidae</taxon>
        <taxon>Agaricales</taxon>
        <taxon>Agaricineae</taxon>
        <taxon>Agaricaceae</taxon>
        <taxon>Agaricus</taxon>
    </lineage>
</organism>
<dbReference type="GO" id="GO:0016787">
    <property type="term" value="F:hydrolase activity"/>
    <property type="evidence" value="ECO:0007669"/>
    <property type="project" value="UniProtKB-KW"/>
</dbReference>
<gene>
    <name evidence="3" type="ORF">Agabi119p4_7657</name>
</gene>
<dbReference type="Proteomes" id="UP000629468">
    <property type="component" value="Unassembled WGS sequence"/>
</dbReference>
<proteinExistence type="predicted"/>
<dbReference type="Gene3D" id="3.40.50.1820">
    <property type="entry name" value="alpha/beta hydrolase"/>
    <property type="match status" value="1"/>
</dbReference>
<keyword evidence="1" id="KW-0378">Hydrolase</keyword>
<sequence>MTGGRVDASKLFVSGSSAGGWLALLAGTGIGYKASGLEPPQGISGIIAIYPISDLLDSFWTTKQRPTVYLDRIIEFSEMETFLNPNSDKTSWSEATGKRSMFYHYMVQEGILKELLLDGTGLDPITYSIAQNIRTRTFSTPPTYVITGNADTKVPHRQSLDVVAAYKSVGIDDIEYYELDGLDHRFDDDEREEMESLYAFIKKLL</sequence>
<evidence type="ECO:0000259" key="2">
    <source>
        <dbReference type="Pfam" id="PF20434"/>
    </source>
</evidence>
<feature type="domain" description="BD-FAE-like" evidence="2">
    <location>
        <begin position="6"/>
        <end position="162"/>
    </location>
</feature>
<dbReference type="PANTHER" id="PTHR48081">
    <property type="entry name" value="AB HYDROLASE SUPERFAMILY PROTEIN C4A8.06C"/>
    <property type="match status" value="1"/>
</dbReference>
<dbReference type="Pfam" id="PF20434">
    <property type="entry name" value="BD-FAE"/>
    <property type="match status" value="1"/>
</dbReference>